<dbReference type="EMBL" id="JAWWNJ010000059">
    <property type="protein sequence ID" value="KAK7013494.1"/>
    <property type="molecule type" value="Genomic_DNA"/>
</dbReference>
<feature type="non-terminal residue" evidence="2">
    <location>
        <position position="159"/>
    </location>
</feature>
<comment type="caution">
    <text evidence="2">The sequence shown here is derived from an EMBL/GenBank/DDBJ whole genome shotgun (WGS) entry which is preliminary data.</text>
</comment>
<dbReference type="Proteomes" id="UP001362999">
    <property type="component" value="Unassembled WGS sequence"/>
</dbReference>
<keyword evidence="3" id="KW-1185">Reference proteome</keyword>
<feature type="non-terminal residue" evidence="2">
    <location>
        <position position="1"/>
    </location>
</feature>
<accession>A0AAW0AJY1</accession>
<dbReference type="AlphaFoldDB" id="A0AAW0AJY1"/>
<keyword evidence="1" id="KW-0732">Signal</keyword>
<organism evidence="2 3">
    <name type="scientific">Favolaschia claudopus</name>
    <dbReference type="NCBI Taxonomy" id="2862362"/>
    <lineage>
        <taxon>Eukaryota</taxon>
        <taxon>Fungi</taxon>
        <taxon>Dikarya</taxon>
        <taxon>Basidiomycota</taxon>
        <taxon>Agaricomycotina</taxon>
        <taxon>Agaricomycetes</taxon>
        <taxon>Agaricomycetidae</taxon>
        <taxon>Agaricales</taxon>
        <taxon>Marasmiineae</taxon>
        <taxon>Mycenaceae</taxon>
        <taxon>Favolaschia</taxon>
    </lineage>
</organism>
<sequence>IHLPLVALIDGALLLLILICAVFNCASSASRVPVSDSALLIIIHADAHSSSSRTRAFIIYLCCYPSRTAHSSSSMRTRTHLHRGHAPSSSICCYPSRTAHSIPCGRALIFIADARPHHLSAAAHLRKRTSLSSILYPLSAAARSRRPAALFSILYLLPL</sequence>
<evidence type="ECO:0000313" key="3">
    <source>
        <dbReference type="Proteomes" id="UP001362999"/>
    </source>
</evidence>
<gene>
    <name evidence="2" type="ORF">R3P38DRAFT_3575979</name>
</gene>
<feature type="chain" id="PRO_5043889124" evidence="1">
    <location>
        <begin position="29"/>
        <end position="159"/>
    </location>
</feature>
<evidence type="ECO:0000256" key="1">
    <source>
        <dbReference type="SAM" id="SignalP"/>
    </source>
</evidence>
<reference evidence="2 3" key="1">
    <citation type="journal article" date="2024" name="J Genomics">
        <title>Draft genome sequencing and assembly of Favolaschia claudopus CIRM-BRFM 2984 isolated from oak limbs.</title>
        <authorList>
            <person name="Navarro D."/>
            <person name="Drula E."/>
            <person name="Chaduli D."/>
            <person name="Cazenave R."/>
            <person name="Ahrendt S."/>
            <person name="Wang J."/>
            <person name="Lipzen A."/>
            <person name="Daum C."/>
            <person name="Barry K."/>
            <person name="Grigoriev I.V."/>
            <person name="Favel A."/>
            <person name="Rosso M.N."/>
            <person name="Martin F."/>
        </authorList>
    </citation>
    <scope>NUCLEOTIDE SEQUENCE [LARGE SCALE GENOMIC DNA]</scope>
    <source>
        <strain evidence="2 3">CIRM-BRFM 2984</strain>
    </source>
</reference>
<name>A0AAW0AJY1_9AGAR</name>
<feature type="signal peptide" evidence="1">
    <location>
        <begin position="1"/>
        <end position="28"/>
    </location>
</feature>
<proteinExistence type="predicted"/>
<evidence type="ECO:0000313" key="2">
    <source>
        <dbReference type="EMBL" id="KAK7013494.1"/>
    </source>
</evidence>
<protein>
    <submittedName>
        <fullName evidence="2">Uncharacterized protein</fullName>
    </submittedName>
</protein>